<evidence type="ECO:0000256" key="13">
    <source>
        <dbReference type="PIRSR" id="PIRSR601461-1"/>
    </source>
</evidence>
<feature type="chain" id="PRO_5034329098" description="Cathepsin D" evidence="18">
    <location>
        <begin position="21"/>
        <end position="407"/>
    </location>
</feature>
<dbReference type="SUPFAM" id="SSF50630">
    <property type="entry name" value="Acid proteases"/>
    <property type="match status" value="1"/>
</dbReference>
<dbReference type="GeneTree" id="ENSGT00940000155733"/>
<dbReference type="InterPro" id="IPR033121">
    <property type="entry name" value="PEPTIDASE_A1"/>
</dbReference>
<gene>
    <name evidence="20" type="primary">Ctsd</name>
</gene>
<dbReference type="OMA" id="KYDHDAS"/>
<dbReference type="RefSeq" id="XP_008837450.1">
    <property type="nucleotide sequence ID" value="XM_008839228.3"/>
</dbReference>
<proteinExistence type="inferred from homology"/>
<feature type="disulfide bond" evidence="14">
    <location>
        <begin position="324"/>
        <end position="361"/>
    </location>
</feature>
<dbReference type="GeneID" id="103738995"/>
<comment type="similarity">
    <text evidence="3 17">Belongs to the peptidase A1 family.</text>
</comment>
<evidence type="ECO:0000256" key="9">
    <source>
        <dbReference type="ARBA" id="ARBA00023145"/>
    </source>
</evidence>
<reference evidence="20" key="1">
    <citation type="submission" date="2025-08" db="UniProtKB">
        <authorList>
            <consortium name="Ensembl"/>
        </authorList>
    </citation>
    <scope>IDENTIFICATION</scope>
</reference>
<dbReference type="GO" id="GO:0006508">
    <property type="term" value="P:proteolysis"/>
    <property type="evidence" value="ECO:0007669"/>
    <property type="project" value="UniProtKB-KW"/>
</dbReference>
<evidence type="ECO:0000256" key="4">
    <source>
        <dbReference type="ARBA" id="ARBA00011930"/>
    </source>
</evidence>
<dbReference type="FunFam" id="2.40.70.10:FF:000039">
    <property type="entry name" value="Cathepsin D preproprotein"/>
    <property type="match status" value="1"/>
</dbReference>
<protein>
    <recommendedName>
        <fullName evidence="5">Cathepsin D</fullName>
        <ecNumber evidence="4">3.4.23.5</ecNumber>
    </recommendedName>
</protein>
<evidence type="ECO:0000256" key="6">
    <source>
        <dbReference type="ARBA" id="ARBA00022670"/>
    </source>
</evidence>
<reference evidence="20" key="2">
    <citation type="submission" date="2025-09" db="UniProtKB">
        <authorList>
            <consortium name="Ensembl"/>
        </authorList>
    </citation>
    <scope>IDENTIFICATION</scope>
</reference>
<dbReference type="PANTHER" id="PTHR47966">
    <property type="entry name" value="BETA-SITE APP-CLEAVING ENZYME, ISOFORM A-RELATED"/>
    <property type="match status" value="1"/>
</dbReference>
<dbReference type="InterPro" id="IPR021109">
    <property type="entry name" value="Peptidase_aspartic_dom_sf"/>
</dbReference>
<evidence type="ECO:0000256" key="16">
    <source>
        <dbReference type="PIRSR" id="PIRSR633144-3"/>
    </source>
</evidence>
<dbReference type="Pfam" id="PF07966">
    <property type="entry name" value="A1_Propeptide"/>
    <property type="match status" value="1"/>
</dbReference>
<evidence type="ECO:0000256" key="12">
    <source>
        <dbReference type="ARBA" id="ARBA00023228"/>
    </source>
</evidence>
<evidence type="ECO:0000256" key="2">
    <source>
        <dbReference type="ARBA" id="ARBA00004371"/>
    </source>
</evidence>
<dbReference type="OrthoDB" id="771136at2759"/>
<evidence type="ECO:0000313" key="20">
    <source>
        <dbReference type="Ensembl" id="ENSNGAP00000022528.1"/>
    </source>
</evidence>
<feature type="glycosylation site" description="N-linked (GlcNAc...) asparagine" evidence="16">
    <location>
        <position position="134"/>
    </location>
</feature>
<keyword evidence="10 14" id="KW-1015">Disulfide bond</keyword>
<dbReference type="InterPro" id="IPR001969">
    <property type="entry name" value="Aspartic_peptidase_AS"/>
</dbReference>
<feature type="domain" description="Peptidase A1" evidence="19">
    <location>
        <begin position="79"/>
        <end position="402"/>
    </location>
</feature>
<dbReference type="PANTHER" id="PTHR47966:SF42">
    <property type="entry name" value="CATHEPSIN D"/>
    <property type="match status" value="1"/>
</dbReference>
<evidence type="ECO:0000256" key="14">
    <source>
        <dbReference type="PIRSR" id="PIRSR601461-2"/>
    </source>
</evidence>
<organism evidence="20 21">
    <name type="scientific">Nannospalax galili</name>
    <name type="common">Northern Israeli blind subterranean mole rat</name>
    <name type="synonym">Spalax galili</name>
    <dbReference type="NCBI Taxonomy" id="1026970"/>
    <lineage>
        <taxon>Eukaryota</taxon>
        <taxon>Metazoa</taxon>
        <taxon>Chordata</taxon>
        <taxon>Craniata</taxon>
        <taxon>Vertebrata</taxon>
        <taxon>Euteleostomi</taxon>
        <taxon>Mammalia</taxon>
        <taxon>Eutheria</taxon>
        <taxon>Euarchontoglires</taxon>
        <taxon>Glires</taxon>
        <taxon>Rodentia</taxon>
        <taxon>Myomorpha</taxon>
        <taxon>Muroidea</taxon>
        <taxon>Spalacidae</taxon>
        <taxon>Spalacinae</taxon>
        <taxon>Nannospalax</taxon>
    </lineage>
</organism>
<dbReference type="EC" id="3.4.23.5" evidence="4"/>
<comment type="catalytic activity">
    <reaction evidence="1">
        <text>Specificity similar to, but narrower than, that of pepsin A. Does not cleave the 4-Gln-|-His-5 bond in B chain of insulin.</text>
        <dbReference type="EC" id="3.4.23.5"/>
    </reaction>
</comment>
<evidence type="ECO:0000256" key="17">
    <source>
        <dbReference type="RuleBase" id="RU000454"/>
    </source>
</evidence>
<feature type="active site" evidence="13">
    <location>
        <position position="290"/>
    </location>
</feature>
<feature type="active site" evidence="13">
    <location>
        <position position="97"/>
    </location>
</feature>
<keyword evidence="18" id="KW-0732">Signal</keyword>
<dbReference type="KEGG" id="ngi:103738995"/>
<keyword evidence="11" id="KW-0325">Glycoprotein</keyword>
<evidence type="ECO:0000256" key="10">
    <source>
        <dbReference type="ARBA" id="ARBA00023157"/>
    </source>
</evidence>
<dbReference type="InterPro" id="IPR033144">
    <property type="entry name" value="Cathepsin_D"/>
</dbReference>
<dbReference type="InterPro" id="IPR001461">
    <property type="entry name" value="Aspartic_peptidase_A1"/>
</dbReference>
<feature type="signal peptide" evidence="18">
    <location>
        <begin position="1"/>
        <end position="20"/>
    </location>
</feature>
<dbReference type="InterPro" id="IPR012848">
    <property type="entry name" value="Aspartic_peptidase_N"/>
</dbReference>
<evidence type="ECO:0000256" key="5">
    <source>
        <dbReference type="ARBA" id="ARBA00015582"/>
    </source>
</evidence>
<dbReference type="CTD" id="1509"/>
<comment type="subcellular location">
    <subcellularLocation>
        <location evidence="2">Lysosome</location>
    </subcellularLocation>
</comment>
<dbReference type="Ensembl" id="ENSNGAT00000028215.1">
    <property type="protein sequence ID" value="ENSNGAP00000022528.1"/>
    <property type="gene ID" value="ENSNGAG00000021372.1"/>
</dbReference>
<dbReference type="GO" id="GO:0004190">
    <property type="term" value="F:aspartic-type endopeptidase activity"/>
    <property type="evidence" value="ECO:0007669"/>
    <property type="project" value="UniProtKB-KW"/>
</dbReference>
<dbReference type="Pfam" id="PF00026">
    <property type="entry name" value="Asp"/>
    <property type="match status" value="1"/>
</dbReference>
<evidence type="ECO:0000256" key="1">
    <source>
        <dbReference type="ARBA" id="ARBA00000585"/>
    </source>
</evidence>
<dbReference type="FunFam" id="2.40.70.10:FF:000047">
    <property type="entry name" value="Cathepsin D preproprotein"/>
    <property type="match status" value="1"/>
</dbReference>
<feature type="glycosylation site" description="N-linked (GlcNAc...) asparagine" evidence="16">
    <location>
        <position position="258"/>
    </location>
</feature>
<dbReference type="GO" id="GO:0005764">
    <property type="term" value="C:lysosome"/>
    <property type="evidence" value="ECO:0007669"/>
    <property type="project" value="UniProtKB-SubCell"/>
</dbReference>
<feature type="disulfide bond" evidence="14">
    <location>
        <begin position="281"/>
        <end position="285"/>
    </location>
</feature>
<evidence type="ECO:0000259" key="19">
    <source>
        <dbReference type="PROSITE" id="PS51767"/>
    </source>
</evidence>
<evidence type="ECO:0000256" key="11">
    <source>
        <dbReference type="ARBA" id="ARBA00023180"/>
    </source>
</evidence>
<evidence type="ECO:0000256" key="18">
    <source>
        <dbReference type="SAM" id="SignalP"/>
    </source>
</evidence>
<keyword evidence="9" id="KW-0865">Zymogen</keyword>
<dbReference type="PRINTS" id="PR00792">
    <property type="entry name" value="PEPSIN"/>
</dbReference>
<evidence type="ECO:0000256" key="8">
    <source>
        <dbReference type="ARBA" id="ARBA00022801"/>
    </source>
</evidence>
<dbReference type="PROSITE" id="PS00141">
    <property type="entry name" value="ASP_PROTEASE"/>
    <property type="match status" value="2"/>
</dbReference>
<evidence type="ECO:0000256" key="15">
    <source>
        <dbReference type="PIRSR" id="PIRSR633144-2"/>
    </source>
</evidence>
<dbReference type="Proteomes" id="UP000694381">
    <property type="component" value="Unassembled WGS sequence"/>
</dbReference>
<feature type="disulfide bond" evidence="15">
    <location>
        <begin position="91"/>
        <end position="160"/>
    </location>
</feature>
<evidence type="ECO:0000256" key="7">
    <source>
        <dbReference type="ARBA" id="ARBA00022750"/>
    </source>
</evidence>
<keyword evidence="12" id="KW-0458">Lysosome</keyword>
<name>A0A8C6RU96_NANGA</name>
<keyword evidence="21" id="KW-1185">Reference proteome</keyword>
<keyword evidence="8 17" id="KW-0378">Hydrolase</keyword>
<dbReference type="AlphaFoldDB" id="A0A8C6RU96"/>
<dbReference type="Gene3D" id="2.40.70.10">
    <property type="entry name" value="Acid Proteases"/>
    <property type="match status" value="2"/>
</dbReference>
<keyword evidence="6 17" id="KW-0645">Protease</keyword>
<evidence type="ECO:0000256" key="3">
    <source>
        <dbReference type="ARBA" id="ARBA00007447"/>
    </source>
</evidence>
<evidence type="ECO:0000313" key="21">
    <source>
        <dbReference type="Proteomes" id="UP000694381"/>
    </source>
</evidence>
<sequence length="407" mass="44160">MQTPGVLLLALGLLAASASAVIRIPLHKFTSIRRTMTEVGGPVEDLILKGPITKYSMSAPAETKGPVPEILKNYMDAQYYGEIGIGTPPQCFTVVFDTGSSNLWVPSIHCKMLDIACWIHHKYNSGKSSTFVKNGTSFDIHYGSGSLSGYLSQDTVSVPCKPEMSGIKVEKQTFGEATKQPGITFIAARFDGILGMAYPRISVNNVVPVFDNLMQQKLVDKNIFSFYLNRDPSGQPGGELMLGGTDSKYYKGDLSYVNVTRMAYWQVHMDQLDVANGLTLCKGGCEAIVDTGTSLLVGPVDEVKELQKAIGAVPLIQGEYIIPCEKLPSLPSVSLKLGGKNYDLSPEDYVLKVVQGGKTICLSGFMGMDIPPPSGPLWILGDVFIGLYYTVFDRDNNRVGFAKAARL</sequence>
<accession>A0A8C6RU96</accession>
<dbReference type="PROSITE" id="PS51767">
    <property type="entry name" value="PEPTIDASE_A1"/>
    <property type="match status" value="1"/>
</dbReference>
<feature type="disulfide bond" evidence="14">
    <location>
        <begin position="110"/>
        <end position="117"/>
    </location>
</feature>
<keyword evidence="7 17" id="KW-0064">Aspartyl protease</keyword>
<dbReference type="CDD" id="cd05490">
    <property type="entry name" value="Cathepsin_D2"/>
    <property type="match status" value="1"/>
</dbReference>
<dbReference type="GlyCosmos" id="A0A8C6RU96">
    <property type="glycosylation" value="2 sites, No reported glycans"/>
</dbReference>